<dbReference type="AlphaFoldDB" id="A0A0L8FZE0"/>
<protein>
    <submittedName>
        <fullName evidence="1">Uncharacterized protein</fullName>
    </submittedName>
</protein>
<organism evidence="1">
    <name type="scientific">Octopus bimaculoides</name>
    <name type="common">California two-spotted octopus</name>
    <dbReference type="NCBI Taxonomy" id="37653"/>
    <lineage>
        <taxon>Eukaryota</taxon>
        <taxon>Metazoa</taxon>
        <taxon>Spiralia</taxon>
        <taxon>Lophotrochozoa</taxon>
        <taxon>Mollusca</taxon>
        <taxon>Cephalopoda</taxon>
        <taxon>Coleoidea</taxon>
        <taxon>Octopodiformes</taxon>
        <taxon>Octopoda</taxon>
        <taxon>Incirrata</taxon>
        <taxon>Octopodidae</taxon>
        <taxon>Octopus</taxon>
    </lineage>
</organism>
<sequence length="49" mass="5404">MKNGEIIGTRGSTGHSILIDARFELPYGKFMTAISKISSKKENVFVFSP</sequence>
<proteinExistence type="predicted"/>
<gene>
    <name evidence="1" type="ORF">OCBIM_22003597mg</name>
</gene>
<reference evidence="1" key="1">
    <citation type="submission" date="2015-07" db="EMBL/GenBank/DDBJ databases">
        <title>MeaNS - Measles Nucleotide Surveillance Program.</title>
        <authorList>
            <person name="Tran T."/>
            <person name="Druce J."/>
        </authorList>
    </citation>
    <scope>NUCLEOTIDE SEQUENCE</scope>
    <source>
        <strain evidence="1">UCB-OBI-ISO-001</strain>
        <tissue evidence="1">Gonad</tissue>
    </source>
</reference>
<evidence type="ECO:0000313" key="1">
    <source>
        <dbReference type="EMBL" id="KOF70053.1"/>
    </source>
</evidence>
<name>A0A0L8FZE0_OCTBM</name>
<accession>A0A0L8FZE0</accession>
<dbReference type="EMBL" id="KQ425041">
    <property type="protein sequence ID" value="KOF70053.1"/>
    <property type="molecule type" value="Genomic_DNA"/>
</dbReference>